<dbReference type="Proteomes" id="UP001497392">
    <property type="component" value="Unassembled WGS sequence"/>
</dbReference>
<protein>
    <submittedName>
        <fullName evidence="1">G6147 protein</fullName>
    </submittedName>
</protein>
<name>A0ABP1G1C0_9CHLO</name>
<reference evidence="1 2" key="1">
    <citation type="submission" date="2024-06" db="EMBL/GenBank/DDBJ databases">
        <authorList>
            <person name="Kraege A."/>
            <person name="Thomma B."/>
        </authorList>
    </citation>
    <scope>NUCLEOTIDE SEQUENCE [LARGE SCALE GENOMIC DNA]</scope>
</reference>
<evidence type="ECO:0000313" key="1">
    <source>
        <dbReference type="EMBL" id="CAL5223607.1"/>
    </source>
</evidence>
<dbReference type="EMBL" id="CAXHTA020000009">
    <property type="protein sequence ID" value="CAL5223607.1"/>
    <property type="molecule type" value="Genomic_DNA"/>
</dbReference>
<accession>A0ABP1G1C0</accession>
<gene>
    <name evidence="1" type="primary">g6147</name>
    <name evidence="1" type="ORF">VP750_LOCUS5266</name>
</gene>
<comment type="caution">
    <text evidence="1">The sequence shown here is derived from an EMBL/GenBank/DDBJ whole genome shotgun (WGS) entry which is preliminary data.</text>
</comment>
<sequence>MLTALLHRLRNPVGLHSLRFFAGEAKPAAKSVVRKESKAAGDVVDQPYDSDSRTITVTPGQAFAGDNRSSSGLGLGDGLTSHTAKWLANDGSFDGNLKSPMEYIHDAPPMKVHGAVVASFGSEDPALGAPVEYIDLRGTSYDSPAVCKYTGNKYYSDDWGPPFAPGHSSEAHH</sequence>
<proteinExistence type="predicted"/>
<organism evidence="1 2">
    <name type="scientific">Coccomyxa viridis</name>
    <dbReference type="NCBI Taxonomy" id="1274662"/>
    <lineage>
        <taxon>Eukaryota</taxon>
        <taxon>Viridiplantae</taxon>
        <taxon>Chlorophyta</taxon>
        <taxon>core chlorophytes</taxon>
        <taxon>Trebouxiophyceae</taxon>
        <taxon>Trebouxiophyceae incertae sedis</taxon>
        <taxon>Coccomyxaceae</taxon>
        <taxon>Coccomyxa</taxon>
    </lineage>
</organism>
<keyword evidence="2" id="KW-1185">Reference proteome</keyword>
<evidence type="ECO:0000313" key="2">
    <source>
        <dbReference type="Proteomes" id="UP001497392"/>
    </source>
</evidence>